<dbReference type="HOGENOM" id="CLU_091745_0_0_1"/>
<sequence length="272" mass="31761">MNRSNYKRKSTEAELEEEGDLTKRTRLDSLFDELSISDEGSSNSTRSYVINPGVKGVPYGGIAKKPANGQQTGSSIHNLDTFLSERLNEHLRVMISSQLAVIAWYDYRFLIVYQFHKWVVRMFNKFVKEYNQRNGTRVARFKNFESILKLVHDNVLTLPQVFDIVLQENRLELMRLRAKLDKFQLRRESREREEEVDATKEVKYNYWDNLKFDSNNDFEMADISDSSDRKLFELDPAYETDIDMASEGSSDSIKFNGSSYNPFYGNYSSRPV</sequence>
<dbReference type="OrthoDB" id="4084459at2759"/>
<feature type="coiled-coil region" evidence="1">
    <location>
        <begin position="166"/>
        <end position="193"/>
    </location>
</feature>
<dbReference type="KEGG" id="spaa:SPAPADRAFT_133905"/>
<feature type="region of interest" description="Disordered" evidence="2">
    <location>
        <begin position="247"/>
        <end position="272"/>
    </location>
</feature>
<organism evidence="4">
    <name type="scientific">Spathaspora passalidarum (strain NRRL Y-27907 / 11-Y1)</name>
    <dbReference type="NCBI Taxonomy" id="619300"/>
    <lineage>
        <taxon>Eukaryota</taxon>
        <taxon>Fungi</taxon>
        <taxon>Dikarya</taxon>
        <taxon>Ascomycota</taxon>
        <taxon>Saccharomycotina</taxon>
        <taxon>Pichiomycetes</taxon>
        <taxon>Debaryomycetaceae</taxon>
        <taxon>Spathaspora</taxon>
    </lineage>
</organism>
<keyword evidence="4" id="KW-1185">Reference proteome</keyword>
<name>G3AIE3_SPAPN</name>
<dbReference type="EMBL" id="GL996500">
    <property type="protein sequence ID" value="EGW34413.1"/>
    <property type="molecule type" value="Genomic_DNA"/>
</dbReference>
<dbReference type="eggNOG" id="ENOG502T44W">
    <property type="taxonomic scope" value="Eukaryota"/>
</dbReference>
<evidence type="ECO:0000313" key="3">
    <source>
        <dbReference type="EMBL" id="EGW34413.1"/>
    </source>
</evidence>
<protein>
    <submittedName>
        <fullName evidence="3">Uncharacterized protein</fullName>
    </submittedName>
</protein>
<dbReference type="InParanoid" id="G3AIE3"/>
<dbReference type="RefSeq" id="XP_007373997.1">
    <property type="nucleotide sequence ID" value="XM_007373935.1"/>
</dbReference>
<proteinExistence type="predicted"/>
<dbReference type="AlphaFoldDB" id="G3AIE3"/>
<dbReference type="GeneID" id="18869772"/>
<evidence type="ECO:0000256" key="1">
    <source>
        <dbReference type="SAM" id="Coils"/>
    </source>
</evidence>
<accession>G3AIE3</accession>
<evidence type="ECO:0000256" key="2">
    <source>
        <dbReference type="SAM" id="MobiDB-lite"/>
    </source>
</evidence>
<dbReference type="Proteomes" id="UP000000709">
    <property type="component" value="Unassembled WGS sequence"/>
</dbReference>
<dbReference type="OMA" id="YWDNLKF"/>
<gene>
    <name evidence="3" type="ORF">SPAPADRAFT_133905</name>
</gene>
<reference evidence="3 4" key="1">
    <citation type="journal article" date="2011" name="Proc. Natl. Acad. Sci. U.S.A.">
        <title>Comparative genomics of xylose-fermenting fungi for enhanced biofuel production.</title>
        <authorList>
            <person name="Wohlbach D.J."/>
            <person name="Kuo A."/>
            <person name="Sato T.K."/>
            <person name="Potts K.M."/>
            <person name="Salamov A.A."/>
            <person name="LaButti K.M."/>
            <person name="Sun H."/>
            <person name="Clum A."/>
            <person name="Pangilinan J.L."/>
            <person name="Lindquist E.A."/>
            <person name="Lucas S."/>
            <person name="Lapidus A."/>
            <person name="Jin M."/>
            <person name="Gunawan C."/>
            <person name="Balan V."/>
            <person name="Dale B.E."/>
            <person name="Jeffries T.W."/>
            <person name="Zinkel R."/>
            <person name="Barry K.W."/>
            <person name="Grigoriev I.V."/>
            <person name="Gasch A.P."/>
        </authorList>
    </citation>
    <scope>NUCLEOTIDE SEQUENCE [LARGE SCALE GENOMIC DNA]</scope>
    <source>
        <strain evidence="4">NRRL Y-27907 / 11-Y1</strain>
    </source>
</reference>
<evidence type="ECO:0000313" key="4">
    <source>
        <dbReference type="Proteomes" id="UP000000709"/>
    </source>
</evidence>
<keyword evidence="1" id="KW-0175">Coiled coil</keyword>